<keyword evidence="1" id="KW-0812">Transmembrane</keyword>
<feature type="non-terminal residue" evidence="2">
    <location>
        <position position="1"/>
    </location>
</feature>
<sequence>MQRAQAAAEQAGRQQAAGRQAAAAPPSAFHYTFDSYYSVSLSFTLFYSATLLLLLLFYVGLLYARFPPALSPTQHHLPSNLLLFFQRFVLNQDTILSNSFRQSFIRQPNSPAPPSPPPQLNHPRGGVTKIMERFARTEPIFRPVSAVTFRIRSGENADTGGWLF</sequence>
<evidence type="ECO:0000313" key="3">
    <source>
        <dbReference type="Proteomes" id="UP000685013"/>
    </source>
</evidence>
<protein>
    <submittedName>
        <fullName evidence="2">Uncharacterized protein</fullName>
    </submittedName>
</protein>
<proteinExistence type="predicted"/>
<accession>A0AAV6NAU5</accession>
<keyword evidence="1" id="KW-0472">Membrane</keyword>
<comment type="caution">
    <text evidence="2">The sequence shown here is derived from an EMBL/GenBank/DDBJ whole genome shotgun (WGS) entry which is preliminary data.</text>
</comment>
<reference evidence="2 3" key="1">
    <citation type="journal article" date="2021" name="Hortic Res">
        <title>The domestication of Cucurbita argyrosperma as revealed by the genome of its wild relative.</title>
        <authorList>
            <person name="Barrera-Redondo J."/>
            <person name="Sanchez-de la Vega G."/>
            <person name="Aguirre-Liguori J.A."/>
            <person name="Castellanos-Morales G."/>
            <person name="Gutierrez-Guerrero Y.T."/>
            <person name="Aguirre-Dugua X."/>
            <person name="Aguirre-Planter E."/>
            <person name="Tenaillon M.I."/>
            <person name="Lira-Saade R."/>
            <person name="Eguiarte L.E."/>
        </authorList>
    </citation>
    <scope>NUCLEOTIDE SEQUENCE [LARGE SCALE GENOMIC DNA]</scope>
    <source>
        <strain evidence="2">JBR-2021</strain>
    </source>
</reference>
<dbReference type="AlphaFoldDB" id="A0AAV6NAU5"/>
<gene>
    <name evidence="2" type="ORF">SDJN03_11975</name>
</gene>
<organism evidence="2 3">
    <name type="scientific">Cucurbita argyrosperma subsp. sororia</name>
    <dbReference type="NCBI Taxonomy" id="37648"/>
    <lineage>
        <taxon>Eukaryota</taxon>
        <taxon>Viridiplantae</taxon>
        <taxon>Streptophyta</taxon>
        <taxon>Embryophyta</taxon>
        <taxon>Tracheophyta</taxon>
        <taxon>Spermatophyta</taxon>
        <taxon>Magnoliopsida</taxon>
        <taxon>eudicotyledons</taxon>
        <taxon>Gunneridae</taxon>
        <taxon>Pentapetalae</taxon>
        <taxon>rosids</taxon>
        <taxon>fabids</taxon>
        <taxon>Cucurbitales</taxon>
        <taxon>Cucurbitaceae</taxon>
        <taxon>Cucurbiteae</taxon>
        <taxon>Cucurbita</taxon>
    </lineage>
</organism>
<feature type="transmembrane region" description="Helical" evidence="1">
    <location>
        <begin position="45"/>
        <end position="64"/>
    </location>
</feature>
<evidence type="ECO:0000256" key="1">
    <source>
        <dbReference type="SAM" id="Phobius"/>
    </source>
</evidence>
<dbReference type="EMBL" id="JAGKQH010000007">
    <property type="protein sequence ID" value="KAG6595422.1"/>
    <property type="molecule type" value="Genomic_DNA"/>
</dbReference>
<name>A0AAV6NAU5_9ROSI</name>
<keyword evidence="1" id="KW-1133">Transmembrane helix</keyword>
<evidence type="ECO:0000313" key="2">
    <source>
        <dbReference type="EMBL" id="KAG6595422.1"/>
    </source>
</evidence>
<keyword evidence="3" id="KW-1185">Reference proteome</keyword>
<dbReference type="Proteomes" id="UP000685013">
    <property type="component" value="Chromosome 7"/>
</dbReference>